<dbReference type="AlphaFoldDB" id="A0A845G2K4"/>
<dbReference type="InterPro" id="IPR043519">
    <property type="entry name" value="NT_sf"/>
</dbReference>
<evidence type="ECO:0000256" key="1">
    <source>
        <dbReference type="SAM" id="MobiDB-lite"/>
    </source>
</evidence>
<dbReference type="EMBL" id="WWCW01000049">
    <property type="protein sequence ID" value="MYM88554.1"/>
    <property type="molecule type" value="Genomic_DNA"/>
</dbReference>
<feature type="domain" description="RelA/SpoT" evidence="2">
    <location>
        <begin position="66"/>
        <end position="209"/>
    </location>
</feature>
<dbReference type="RefSeq" id="WP_161097580.1">
    <property type="nucleotide sequence ID" value="NZ_WWCW01000049.1"/>
</dbReference>
<dbReference type="InterPro" id="IPR039518">
    <property type="entry name" value="WhiA_LAGLIDADG_dom"/>
</dbReference>
<dbReference type="SMART" id="SM00954">
    <property type="entry name" value="RelA_SpoT"/>
    <property type="match status" value="1"/>
</dbReference>
<dbReference type="Pfam" id="PF04607">
    <property type="entry name" value="RelA_SpoT"/>
    <property type="match status" value="1"/>
</dbReference>
<dbReference type="CDD" id="cd05399">
    <property type="entry name" value="NT_Rel-Spo_like"/>
    <property type="match status" value="1"/>
</dbReference>
<name>A0A845G2K4_9BURK</name>
<feature type="region of interest" description="Disordered" evidence="1">
    <location>
        <begin position="256"/>
        <end position="284"/>
    </location>
</feature>
<dbReference type="Gene3D" id="3.30.460.10">
    <property type="entry name" value="Beta Polymerase, domain 2"/>
    <property type="match status" value="1"/>
</dbReference>
<proteinExistence type="predicted"/>
<gene>
    <name evidence="3" type="ORF">GTP91_15390</name>
</gene>
<protein>
    <recommendedName>
        <fullName evidence="2">RelA/SpoT domain-containing protein</fullName>
    </recommendedName>
</protein>
<dbReference type="PANTHER" id="PTHR41773:SF1">
    <property type="entry name" value="RELA_SPOT DOMAIN-CONTAINING PROTEIN"/>
    <property type="match status" value="1"/>
</dbReference>
<feature type="compositionally biased region" description="Polar residues" evidence="1">
    <location>
        <begin position="260"/>
        <end position="272"/>
    </location>
</feature>
<reference evidence="3 4" key="1">
    <citation type="submission" date="2020-01" db="EMBL/GenBank/DDBJ databases">
        <title>Novel species isolated from a subtropical stream in China.</title>
        <authorList>
            <person name="Lu H."/>
        </authorList>
    </citation>
    <scope>NUCLEOTIDE SEQUENCE [LARGE SCALE GENOMIC DNA]</scope>
    <source>
        <strain evidence="3 4">FT82W</strain>
    </source>
</reference>
<evidence type="ECO:0000313" key="3">
    <source>
        <dbReference type="EMBL" id="MYM88554.1"/>
    </source>
</evidence>
<dbReference type="GO" id="GO:0015969">
    <property type="term" value="P:guanosine tetraphosphate metabolic process"/>
    <property type="evidence" value="ECO:0007669"/>
    <property type="project" value="InterPro"/>
</dbReference>
<dbReference type="SUPFAM" id="SSF81301">
    <property type="entry name" value="Nucleotidyltransferase"/>
    <property type="match status" value="1"/>
</dbReference>
<organism evidence="3 4">
    <name type="scientific">Duganella vulcania</name>
    <dbReference type="NCBI Taxonomy" id="2692166"/>
    <lineage>
        <taxon>Bacteria</taxon>
        <taxon>Pseudomonadati</taxon>
        <taxon>Pseudomonadota</taxon>
        <taxon>Betaproteobacteria</taxon>
        <taxon>Burkholderiales</taxon>
        <taxon>Oxalobacteraceae</taxon>
        <taxon>Telluria group</taxon>
        <taxon>Duganella</taxon>
    </lineage>
</organism>
<comment type="caution">
    <text evidence="3">The sequence shown here is derived from an EMBL/GenBank/DDBJ whole genome shotgun (WGS) entry which is preliminary data.</text>
</comment>
<dbReference type="Pfam" id="PF14527">
    <property type="entry name" value="LAGLIDADG_WhiA"/>
    <property type="match status" value="3"/>
</dbReference>
<accession>A0A845G2K4</accession>
<dbReference type="InterPro" id="IPR007685">
    <property type="entry name" value="RelA_SpoT"/>
</dbReference>
<evidence type="ECO:0000313" key="4">
    <source>
        <dbReference type="Proteomes" id="UP000470302"/>
    </source>
</evidence>
<evidence type="ECO:0000259" key="2">
    <source>
        <dbReference type="SMART" id="SM00954"/>
    </source>
</evidence>
<sequence>MLPRDLDQFLRESRITQEDWQSSNLPWRDLLLIGEDHEQQRPVLEASAVSHFSMIQRFSGVHSVRWRVKDSYHLMAKIVRKRAEKSPKYMGISVGNYFEIVDDLLGLRALHLLKDDCFQIDREVRAIFPLKETPIAYIREGDNPELTTRYKEIGLTVKRHKDNYRSIHYILTTMPTLRVINAELQVRTIFEEGWSEIDHKVRYPNFPNNQQLRGMLILLNGMAGQADETGTLISSLAKELQASLLANASAFQPDGGLNENIDSTPIASSNSDAPEPHAVDSHSIQSSPENFVFDRLEPSDDSVAADLLDQQLLDAPAQQVDAVSTWTLSEGQQTPSSTMTIKDQAASLTSAQKALNDHNAAMKVLKNLNQVGELTKAFDSQSAAMKALKDMNQVGATVKALEEQNAMMKAVKDMNQVGATVKALEEQNAMMKVVKDMNQVGATVKALEGQNAMMKVVKDMNQVGATVKALEGQNAMMKAVKDMNQVGATVKALEEQNAMMKAVKDMNQVGATVKALEEQNAMMKAVKDMNQVGATVKALEEQNAMMKAVKDMNKVDSAVKAIGENNAAMKLAKDMLLRK</sequence>
<dbReference type="PANTHER" id="PTHR41773">
    <property type="entry name" value="GTP PYROPHOSPHATASE-RELATED"/>
    <property type="match status" value="1"/>
</dbReference>
<dbReference type="Proteomes" id="UP000470302">
    <property type="component" value="Unassembled WGS sequence"/>
</dbReference>